<dbReference type="Proteomes" id="UP000461409">
    <property type="component" value="Unassembled WGS sequence"/>
</dbReference>
<dbReference type="CDD" id="cd00438">
    <property type="entry name" value="cupin_RmlC"/>
    <property type="match status" value="1"/>
</dbReference>
<evidence type="ECO:0000256" key="6">
    <source>
        <dbReference type="ARBA" id="ARBA00031424"/>
    </source>
</evidence>
<dbReference type="Gene3D" id="2.60.120.10">
    <property type="entry name" value="Jelly Rolls"/>
    <property type="match status" value="1"/>
</dbReference>
<dbReference type="SUPFAM" id="SSF51182">
    <property type="entry name" value="RmlC-like cupins"/>
    <property type="match status" value="1"/>
</dbReference>
<comment type="catalytic activity">
    <reaction evidence="1">
        <text>dTDP-4-dehydro-6-deoxy-alpha-D-glucose = dTDP-4-dehydro-beta-L-rhamnose</text>
        <dbReference type="Rhea" id="RHEA:16969"/>
        <dbReference type="ChEBI" id="CHEBI:57649"/>
        <dbReference type="ChEBI" id="CHEBI:62830"/>
        <dbReference type="EC" id="5.1.3.13"/>
    </reaction>
</comment>
<dbReference type="EMBL" id="WUBR01000001">
    <property type="protein sequence ID" value="MWV26695.1"/>
    <property type="molecule type" value="Genomic_DNA"/>
</dbReference>
<keyword evidence="10" id="KW-1185">Reference proteome</keyword>
<dbReference type="AlphaFoldDB" id="A0A844XAZ4"/>
<evidence type="ECO:0000256" key="7">
    <source>
        <dbReference type="ARBA" id="ARBA00033311"/>
    </source>
</evidence>
<accession>A0A844XAZ4</accession>
<dbReference type="InterPro" id="IPR011051">
    <property type="entry name" value="RmlC_Cupin_sf"/>
</dbReference>
<evidence type="ECO:0000256" key="8">
    <source>
        <dbReference type="PIRSR" id="PIRSR600888-1"/>
    </source>
</evidence>
<evidence type="ECO:0000256" key="5">
    <source>
        <dbReference type="ARBA" id="ARBA00029758"/>
    </source>
</evidence>
<evidence type="ECO:0000313" key="10">
    <source>
        <dbReference type="Proteomes" id="UP000461409"/>
    </source>
</evidence>
<dbReference type="GO" id="GO:0000271">
    <property type="term" value="P:polysaccharide biosynthetic process"/>
    <property type="evidence" value="ECO:0007669"/>
    <property type="project" value="TreeGrafter"/>
</dbReference>
<dbReference type="GO" id="GO:0005829">
    <property type="term" value="C:cytosol"/>
    <property type="evidence" value="ECO:0007669"/>
    <property type="project" value="TreeGrafter"/>
</dbReference>
<organism evidence="9 10">
    <name type="scientific">Aurantiacibacter rhizosphaerae</name>
    <dbReference type="NCBI Taxonomy" id="2691582"/>
    <lineage>
        <taxon>Bacteria</taxon>
        <taxon>Pseudomonadati</taxon>
        <taxon>Pseudomonadota</taxon>
        <taxon>Alphaproteobacteria</taxon>
        <taxon>Sphingomonadales</taxon>
        <taxon>Erythrobacteraceae</taxon>
        <taxon>Aurantiacibacter</taxon>
    </lineage>
</organism>
<comment type="caution">
    <text evidence="9">The sequence shown here is derived from an EMBL/GenBank/DDBJ whole genome shotgun (WGS) entry which is preliminary data.</text>
</comment>
<dbReference type="InterPro" id="IPR000888">
    <property type="entry name" value="RmlC-like"/>
</dbReference>
<proteinExistence type="predicted"/>
<sequence length="185" mass="21009">MRFEETAIPGVFDIDSDIFTDERGSFQRAYCADEWRDHGLEPVEAQSGISRNRAPATLRGLHVIPEHEGPEHEGEAKLVRCIRGRIFDVAVDLRPGSATYLAHITRELDADRGNALYLPRGVAHGFMTLQSECDVLYQFSRPHRANVERGVRWDDPDIAVPWPMQPEVMSERDRNLPLVAQFDSI</sequence>
<dbReference type="Pfam" id="PF00908">
    <property type="entry name" value="dTDP_sugar_isom"/>
    <property type="match status" value="1"/>
</dbReference>
<dbReference type="PANTHER" id="PTHR21047:SF2">
    <property type="entry name" value="THYMIDINE DIPHOSPHO-4-KETO-RHAMNOSE 3,5-EPIMERASE"/>
    <property type="match status" value="1"/>
</dbReference>
<evidence type="ECO:0000256" key="4">
    <source>
        <dbReference type="ARBA" id="ARBA00019595"/>
    </source>
</evidence>
<protein>
    <recommendedName>
        <fullName evidence="4">dTDP-4-dehydrorhamnose 3,5-epimerase</fullName>
        <ecNumber evidence="3">5.1.3.13</ecNumber>
    </recommendedName>
    <alternativeName>
        <fullName evidence="6">Thymidine diphospho-4-keto-rhamnose 3,5-epimerase</fullName>
    </alternativeName>
    <alternativeName>
        <fullName evidence="5">dTDP-4-keto-6-deoxyglucose 3,5-epimerase</fullName>
    </alternativeName>
    <alternativeName>
        <fullName evidence="7">dTDP-6-deoxy-D-xylo-4-hexulose 3,5-epimerase</fullName>
    </alternativeName>
</protein>
<dbReference type="GO" id="GO:0008830">
    <property type="term" value="F:dTDP-4-dehydrorhamnose 3,5-epimerase activity"/>
    <property type="evidence" value="ECO:0007669"/>
    <property type="project" value="UniProtKB-EC"/>
</dbReference>
<dbReference type="EC" id="5.1.3.13" evidence="3"/>
<name>A0A844XAZ4_9SPHN</name>
<reference evidence="9 10" key="1">
    <citation type="submission" date="2019-12" db="EMBL/GenBank/DDBJ databases">
        <authorList>
            <person name="Lee S.D."/>
        </authorList>
    </citation>
    <scope>NUCLEOTIDE SEQUENCE [LARGE SCALE GENOMIC DNA]</scope>
    <source>
        <strain evidence="9 10">GH3-10</strain>
    </source>
</reference>
<dbReference type="InterPro" id="IPR014710">
    <property type="entry name" value="RmlC-like_jellyroll"/>
</dbReference>
<evidence type="ECO:0000313" key="9">
    <source>
        <dbReference type="EMBL" id="MWV26695.1"/>
    </source>
</evidence>
<gene>
    <name evidence="9" type="ORF">GRF63_02140</name>
</gene>
<comment type="function">
    <text evidence="2">Catalyzes the epimerization of the C3' and C5'positions of dTDP-6-deoxy-D-xylo-4-hexulose, forming dTDP-6-deoxy-L-lyxo-4-hexulose.</text>
</comment>
<feature type="active site" description="Proton donor" evidence="8">
    <location>
        <position position="137"/>
    </location>
</feature>
<evidence type="ECO:0000256" key="1">
    <source>
        <dbReference type="ARBA" id="ARBA00001298"/>
    </source>
</evidence>
<dbReference type="GO" id="GO:0019305">
    <property type="term" value="P:dTDP-rhamnose biosynthetic process"/>
    <property type="evidence" value="ECO:0007669"/>
    <property type="project" value="TreeGrafter"/>
</dbReference>
<feature type="active site" description="Proton acceptor" evidence="8">
    <location>
        <position position="62"/>
    </location>
</feature>
<evidence type="ECO:0000256" key="3">
    <source>
        <dbReference type="ARBA" id="ARBA00012098"/>
    </source>
</evidence>
<dbReference type="RefSeq" id="WP_160484365.1">
    <property type="nucleotide sequence ID" value="NZ_WUBR01000001.1"/>
</dbReference>
<dbReference type="PANTHER" id="PTHR21047">
    <property type="entry name" value="DTDP-6-DEOXY-D-GLUCOSE-3,5 EPIMERASE"/>
    <property type="match status" value="1"/>
</dbReference>
<reference evidence="9 10" key="2">
    <citation type="submission" date="2020-02" db="EMBL/GenBank/DDBJ databases">
        <title>Erythrobacter dongmakensis sp. nov., isolated from a tidal mudflat.</title>
        <authorList>
            <person name="Kim I.S."/>
        </authorList>
    </citation>
    <scope>NUCLEOTIDE SEQUENCE [LARGE SCALE GENOMIC DNA]</scope>
    <source>
        <strain evidence="9 10">GH3-10</strain>
    </source>
</reference>
<evidence type="ECO:0000256" key="2">
    <source>
        <dbReference type="ARBA" id="ARBA00001997"/>
    </source>
</evidence>